<feature type="domain" description="Putative auto-transporter adhesin head GIN" evidence="2">
    <location>
        <begin position="154"/>
        <end position="276"/>
    </location>
</feature>
<dbReference type="STRING" id="1192034.CAP_2328"/>
<dbReference type="AlphaFoldDB" id="A0A017TA41"/>
<evidence type="ECO:0000259" key="2">
    <source>
        <dbReference type="Pfam" id="PF10988"/>
    </source>
</evidence>
<dbReference type="InterPro" id="IPR021255">
    <property type="entry name" value="DUF2807"/>
</dbReference>
<evidence type="ECO:0000313" key="3">
    <source>
        <dbReference type="EMBL" id="EYF06138.1"/>
    </source>
</evidence>
<feature type="compositionally biased region" description="Polar residues" evidence="1">
    <location>
        <begin position="282"/>
        <end position="292"/>
    </location>
</feature>
<feature type="region of interest" description="Disordered" evidence="1">
    <location>
        <begin position="265"/>
        <end position="292"/>
    </location>
</feature>
<dbReference type="eggNOG" id="COG3595">
    <property type="taxonomic scope" value="Bacteria"/>
</dbReference>
<dbReference type="Pfam" id="PF10988">
    <property type="entry name" value="DUF2807"/>
    <property type="match status" value="1"/>
</dbReference>
<protein>
    <recommendedName>
        <fullName evidence="2">Putative auto-transporter adhesin head GIN domain-containing protein</fullName>
    </recommendedName>
</protein>
<dbReference type="Gene3D" id="2.160.20.120">
    <property type="match status" value="1"/>
</dbReference>
<dbReference type="PANTHER" id="PTHR39200:SF1">
    <property type="entry name" value="AUTO-TRANSPORTER ADHESIN HEAD GIN DOMAIN-CONTAINING PROTEIN-RELATED"/>
    <property type="match status" value="1"/>
</dbReference>
<accession>A0A017TA41</accession>
<gene>
    <name evidence="3" type="ORF">CAP_2328</name>
</gene>
<proteinExistence type="predicted"/>
<name>A0A017TA41_9BACT</name>
<dbReference type="EMBL" id="ASRX01000018">
    <property type="protein sequence ID" value="EYF06138.1"/>
    <property type="molecule type" value="Genomic_DNA"/>
</dbReference>
<comment type="caution">
    <text evidence="3">The sequence shown here is derived from an EMBL/GenBank/DDBJ whole genome shotgun (WGS) entry which is preliminary data.</text>
</comment>
<keyword evidence="4" id="KW-1185">Reference proteome</keyword>
<evidence type="ECO:0000313" key="4">
    <source>
        <dbReference type="Proteomes" id="UP000019678"/>
    </source>
</evidence>
<sequence length="292" mass="30131">MSTCRVARSPPGVFLPMTASPRPLSRAERPSLHPWAVRLAGLSLMLCAPACITQGSGIPAVQARSIGGVHTPAFRAITLEGSIDAHVTIDPRISVVVRCDDNLVPLIRTDLRGEELVIDVDDRVLGISPKVPCRVDVTTPDMARLRVHGSAEARVTGASPHLAEVALSGSGNVDIASLQSDALTLDLSGSGEIRVARLDAQRVDLSTSGSGDITLGGRTAHLRVATSGSGDIEAIALSAESAEITVSGSASVRLTAHRSARARISGSGDIHVAGSPPERHGSSSGSGDITFD</sequence>
<reference evidence="3 4" key="1">
    <citation type="submission" date="2013-05" db="EMBL/GenBank/DDBJ databases">
        <title>Genome assembly of Chondromyces apiculatus DSM 436.</title>
        <authorList>
            <person name="Sharma G."/>
            <person name="Khatri I."/>
            <person name="Kaur C."/>
            <person name="Mayilraj S."/>
            <person name="Subramanian S."/>
        </authorList>
    </citation>
    <scope>NUCLEOTIDE SEQUENCE [LARGE SCALE GENOMIC DNA]</scope>
    <source>
        <strain evidence="3 4">DSM 436</strain>
    </source>
</reference>
<dbReference type="PANTHER" id="PTHR39200">
    <property type="entry name" value="HYPOTHETICAL EXPORTED PROTEIN"/>
    <property type="match status" value="1"/>
</dbReference>
<evidence type="ECO:0000256" key="1">
    <source>
        <dbReference type="SAM" id="MobiDB-lite"/>
    </source>
</evidence>
<dbReference type="Proteomes" id="UP000019678">
    <property type="component" value="Unassembled WGS sequence"/>
</dbReference>
<organism evidence="3 4">
    <name type="scientific">Chondromyces apiculatus DSM 436</name>
    <dbReference type="NCBI Taxonomy" id="1192034"/>
    <lineage>
        <taxon>Bacteria</taxon>
        <taxon>Pseudomonadati</taxon>
        <taxon>Myxococcota</taxon>
        <taxon>Polyangia</taxon>
        <taxon>Polyangiales</taxon>
        <taxon>Polyangiaceae</taxon>
        <taxon>Chondromyces</taxon>
    </lineage>
</organism>